<dbReference type="InterPro" id="IPR042100">
    <property type="entry name" value="Bug_dom1"/>
</dbReference>
<dbReference type="Pfam" id="PF03401">
    <property type="entry name" value="TctC"/>
    <property type="match status" value="1"/>
</dbReference>
<gene>
    <name evidence="3" type="ORF">CAL15_20630</name>
</gene>
<evidence type="ECO:0008006" key="5">
    <source>
        <dbReference type="Google" id="ProtNLM"/>
    </source>
</evidence>
<dbReference type="SUPFAM" id="SSF53850">
    <property type="entry name" value="Periplasmic binding protein-like II"/>
    <property type="match status" value="1"/>
</dbReference>
<name>A0A1W6ZGR1_9BORD</name>
<comment type="similarity">
    <text evidence="1">Belongs to the UPF0065 (bug) family.</text>
</comment>
<protein>
    <recommendedName>
        <fullName evidence="5">Tripartite tricarboxylate transporter substrate binding protein</fullName>
    </recommendedName>
</protein>
<dbReference type="STRING" id="463040.CAL15_20630"/>
<dbReference type="EMBL" id="CP021111">
    <property type="protein sequence ID" value="ARP96556.1"/>
    <property type="molecule type" value="Genomic_DNA"/>
</dbReference>
<dbReference type="Gene3D" id="3.40.190.10">
    <property type="entry name" value="Periplasmic binding protein-like II"/>
    <property type="match status" value="1"/>
</dbReference>
<evidence type="ECO:0000313" key="3">
    <source>
        <dbReference type="EMBL" id="ARP96556.1"/>
    </source>
</evidence>
<dbReference type="Gene3D" id="3.40.190.150">
    <property type="entry name" value="Bordetella uptake gene, domain 1"/>
    <property type="match status" value="1"/>
</dbReference>
<feature type="signal peptide" evidence="2">
    <location>
        <begin position="1"/>
        <end position="20"/>
    </location>
</feature>
<dbReference type="InterPro" id="IPR005064">
    <property type="entry name" value="BUG"/>
</dbReference>
<keyword evidence="4" id="KW-1185">Reference proteome</keyword>
<proteinExistence type="inferred from homology"/>
<organism evidence="3 4">
    <name type="scientific">Bordetella genomosp. 13</name>
    <dbReference type="NCBI Taxonomy" id="463040"/>
    <lineage>
        <taxon>Bacteria</taxon>
        <taxon>Pseudomonadati</taxon>
        <taxon>Pseudomonadota</taxon>
        <taxon>Betaproteobacteria</taxon>
        <taxon>Burkholderiales</taxon>
        <taxon>Alcaligenaceae</taxon>
        <taxon>Bordetella</taxon>
    </lineage>
</organism>
<dbReference type="OrthoDB" id="8887820at2"/>
<feature type="chain" id="PRO_5012303614" description="Tripartite tricarboxylate transporter substrate binding protein" evidence="2">
    <location>
        <begin position="21"/>
        <end position="321"/>
    </location>
</feature>
<dbReference type="AlphaFoldDB" id="A0A1W6ZGR1"/>
<keyword evidence="2" id="KW-0732">Signal</keyword>
<evidence type="ECO:0000313" key="4">
    <source>
        <dbReference type="Proteomes" id="UP000194161"/>
    </source>
</evidence>
<dbReference type="PANTHER" id="PTHR42928">
    <property type="entry name" value="TRICARBOXYLATE-BINDING PROTEIN"/>
    <property type="match status" value="1"/>
</dbReference>
<dbReference type="PANTHER" id="PTHR42928:SF5">
    <property type="entry name" value="BLR1237 PROTEIN"/>
    <property type="match status" value="1"/>
</dbReference>
<reference evidence="3 4" key="1">
    <citation type="submission" date="2017-05" db="EMBL/GenBank/DDBJ databases">
        <title>Complete and WGS of Bordetella genogroups.</title>
        <authorList>
            <person name="Spilker T."/>
            <person name="LiPuma J."/>
        </authorList>
    </citation>
    <scope>NUCLEOTIDE SEQUENCE [LARGE SCALE GENOMIC DNA]</scope>
    <source>
        <strain evidence="3 4">AU7206</strain>
    </source>
</reference>
<dbReference type="PIRSF" id="PIRSF017082">
    <property type="entry name" value="YflP"/>
    <property type="match status" value="1"/>
</dbReference>
<evidence type="ECO:0000256" key="2">
    <source>
        <dbReference type="SAM" id="SignalP"/>
    </source>
</evidence>
<dbReference type="KEGG" id="bgm:CAL15_20630"/>
<dbReference type="PROSITE" id="PS51257">
    <property type="entry name" value="PROKAR_LIPOPROTEIN"/>
    <property type="match status" value="1"/>
</dbReference>
<evidence type="ECO:0000256" key="1">
    <source>
        <dbReference type="ARBA" id="ARBA00006987"/>
    </source>
</evidence>
<sequence length="321" mass="33935">MKTRLALFLTFALACAPSFAQNYPERAVRVLVPFAPGGVVDIAARHLSEQLSQLWKQSVVVENRPGGNGFIATTAAARATPDGYTLLMAHTGEFSVNPAVFKSVPYDLDRDFIPVSLVTDTPLVLATKSDSKLNSVKDVIDRSKAAPGSLTFSSPGNGSFNHLAGEWFASSAGIKLMHVPYRGGSPAAAAVASGEVSLGVVAASSMDQFVKSGHVKVLAVMTKRHIPTRPEWPTLQDAGVPDVDAANWVGLLAPKGTPADVIAKLNRDVNTVLKGPKLVETFAMGGGEAVGSTSEEFRARIERDLNTNRTIVEKAGVTISQ</sequence>
<accession>A0A1W6ZGR1</accession>
<dbReference type="Proteomes" id="UP000194161">
    <property type="component" value="Chromosome"/>
</dbReference>
<dbReference type="CDD" id="cd13578">
    <property type="entry name" value="PBP2_Bug27"/>
    <property type="match status" value="1"/>
</dbReference>
<dbReference type="RefSeq" id="WP_086080205.1">
    <property type="nucleotide sequence ID" value="NZ_CP021111.1"/>
</dbReference>